<keyword evidence="2" id="KW-0328">Glycosyltransferase</keyword>
<dbReference type="Pfam" id="PF13692">
    <property type="entry name" value="Glyco_trans_1_4"/>
    <property type="match status" value="1"/>
</dbReference>
<dbReference type="InterPro" id="IPR052078">
    <property type="entry name" value="Trehalose_Metab_GTase"/>
</dbReference>
<evidence type="ECO:0000256" key="2">
    <source>
        <dbReference type="ARBA" id="ARBA00022676"/>
    </source>
</evidence>
<name>A0A917SRR5_9ACTN</name>
<keyword evidence="6" id="KW-1185">Reference proteome</keyword>
<evidence type="ECO:0000256" key="3">
    <source>
        <dbReference type="ARBA" id="ARBA00022679"/>
    </source>
</evidence>
<dbReference type="InterPro" id="IPR049438">
    <property type="entry name" value="TreT_GT1"/>
</dbReference>
<dbReference type="PANTHER" id="PTHR47779">
    <property type="entry name" value="SYNTHASE (CCG-9), PUTATIVE (AFU_ORTHOLOGUE AFUA_3G12100)-RELATED"/>
    <property type="match status" value="1"/>
</dbReference>
<evidence type="ECO:0000256" key="1">
    <source>
        <dbReference type="ARBA" id="ARBA00009481"/>
    </source>
</evidence>
<evidence type="ECO:0000313" key="5">
    <source>
        <dbReference type="EMBL" id="GGL92914.1"/>
    </source>
</evidence>
<dbReference type="PANTHER" id="PTHR47779:SF1">
    <property type="entry name" value="SYNTHASE (CCG-9), PUTATIVE (AFU_ORTHOLOGUE AFUA_3G12100)-RELATED"/>
    <property type="match status" value="1"/>
</dbReference>
<evidence type="ECO:0000313" key="6">
    <source>
        <dbReference type="Proteomes" id="UP000655208"/>
    </source>
</evidence>
<dbReference type="Gene3D" id="3.40.50.2000">
    <property type="entry name" value="Glycogen Phosphorylase B"/>
    <property type="match status" value="2"/>
</dbReference>
<dbReference type="GO" id="GO:0016757">
    <property type="term" value="F:glycosyltransferase activity"/>
    <property type="evidence" value="ECO:0007669"/>
    <property type="project" value="UniProtKB-KW"/>
</dbReference>
<keyword evidence="3 5" id="KW-0808">Transferase</keyword>
<dbReference type="EMBL" id="BMNA01000002">
    <property type="protein sequence ID" value="GGL92914.1"/>
    <property type="molecule type" value="Genomic_DNA"/>
</dbReference>
<dbReference type="AlphaFoldDB" id="A0A917SRR5"/>
<dbReference type="SUPFAM" id="SSF53756">
    <property type="entry name" value="UDP-Glycosyltransferase/glycogen phosphorylase"/>
    <property type="match status" value="1"/>
</dbReference>
<feature type="domain" description="Trehalose synthase N-terminal" evidence="4">
    <location>
        <begin position="46"/>
        <end position="195"/>
    </location>
</feature>
<dbReference type="Pfam" id="PF21269">
    <property type="entry name" value="TreT_GT1"/>
    <property type="match status" value="1"/>
</dbReference>
<dbReference type="RefSeq" id="WP_188940481.1">
    <property type="nucleotide sequence ID" value="NZ_BMNA01000002.1"/>
</dbReference>
<comment type="caution">
    <text evidence="5">The sequence shown here is derived from an EMBL/GenBank/DDBJ whole genome shotgun (WGS) entry which is preliminary data.</text>
</comment>
<proteinExistence type="inferred from homology"/>
<dbReference type="Proteomes" id="UP000655208">
    <property type="component" value="Unassembled WGS sequence"/>
</dbReference>
<accession>A0A917SRR5</accession>
<protein>
    <submittedName>
        <fullName evidence="5">Glycosyl transferase family 1</fullName>
    </submittedName>
</protein>
<organism evidence="5 6">
    <name type="scientific">Nakamurella endophytica</name>
    <dbReference type="NCBI Taxonomy" id="1748367"/>
    <lineage>
        <taxon>Bacteria</taxon>
        <taxon>Bacillati</taxon>
        <taxon>Actinomycetota</taxon>
        <taxon>Actinomycetes</taxon>
        <taxon>Nakamurellales</taxon>
        <taxon>Nakamurellaceae</taxon>
        <taxon>Nakamurella</taxon>
    </lineage>
</organism>
<evidence type="ECO:0000259" key="4">
    <source>
        <dbReference type="Pfam" id="PF21269"/>
    </source>
</evidence>
<gene>
    <name evidence="5" type="ORF">GCM10011594_10930</name>
</gene>
<sequence length="469" mass="50108">MTQRISVASIDPERLRGVIGDERADRFGATAQDVRQAIGDRVVLSMNSTASGGGVAEMLPQMLGYARGAGVDARWSVLDGNPDFFAVTKRLHNMLHGSAGDGGSLHGPERDAYERVLADASADLDAELAAGDIAVLHDPQTLGLAPRLRRRGVRVVWRCHVGSTTTDEHTEQAWQFLEPYFDHVDRFVFSVETFAPGAVAADEVTIIPPSLDPLAAKNRPLSDGDVRDVLAHCGLVQGSTGGPVRIRGDGPPVDVRRRADLVQLGPPPPPDAPLVVQVSRWDRLKDMEGVLQGFADHVADLDDVHLVLAGPNVSGVADDPEATAELQRCIDLWRTLPHERRARVHLACLPVADRDENAVIVNALQRAATVVTQKSLAEGFGLTVAEAMWKGRPVVASAVGGIPSQIDDGDSGLLLQDPTDLAGFGHLVRRCLDTGVSGPIGRAAADRASTFLPDLQLERWASVVRAVLG</sequence>
<reference evidence="5" key="2">
    <citation type="submission" date="2020-09" db="EMBL/GenBank/DDBJ databases">
        <authorList>
            <person name="Sun Q."/>
            <person name="Zhou Y."/>
        </authorList>
    </citation>
    <scope>NUCLEOTIDE SEQUENCE</scope>
    <source>
        <strain evidence="5">CGMCC 4.7308</strain>
    </source>
</reference>
<comment type="similarity">
    <text evidence="1">Belongs to the glycosyltransferase group 1 family. Glycosyltransferase 4 subfamily.</text>
</comment>
<reference evidence="5" key="1">
    <citation type="journal article" date="2014" name="Int. J. Syst. Evol. Microbiol.">
        <title>Complete genome sequence of Corynebacterium casei LMG S-19264T (=DSM 44701T), isolated from a smear-ripened cheese.</title>
        <authorList>
            <consortium name="US DOE Joint Genome Institute (JGI-PGF)"/>
            <person name="Walter F."/>
            <person name="Albersmeier A."/>
            <person name="Kalinowski J."/>
            <person name="Ruckert C."/>
        </authorList>
    </citation>
    <scope>NUCLEOTIDE SEQUENCE</scope>
    <source>
        <strain evidence="5">CGMCC 4.7308</strain>
    </source>
</reference>